<dbReference type="CDD" id="cd00326">
    <property type="entry name" value="alpha_CA"/>
    <property type="match status" value="1"/>
</dbReference>
<name>A0A915K2S5_ROMCU</name>
<keyword evidence="3" id="KW-0479">Metal-binding</keyword>
<keyword evidence="4" id="KW-0862">Zinc</keyword>
<evidence type="ECO:0000256" key="5">
    <source>
        <dbReference type="ARBA" id="ARBA00023239"/>
    </source>
</evidence>
<dbReference type="SUPFAM" id="SSF51069">
    <property type="entry name" value="Carbonic anhydrase"/>
    <property type="match status" value="1"/>
</dbReference>
<evidence type="ECO:0000256" key="4">
    <source>
        <dbReference type="ARBA" id="ARBA00022833"/>
    </source>
</evidence>
<dbReference type="InterPro" id="IPR036398">
    <property type="entry name" value="CA_dom_sf"/>
</dbReference>
<dbReference type="WBParaSite" id="nRc.2.0.1.t32133-RA">
    <property type="protein sequence ID" value="nRc.2.0.1.t32133-RA"/>
    <property type="gene ID" value="nRc.2.0.1.g32133"/>
</dbReference>
<dbReference type="Proteomes" id="UP000887565">
    <property type="component" value="Unplaced"/>
</dbReference>
<evidence type="ECO:0000259" key="8">
    <source>
        <dbReference type="PROSITE" id="PS51144"/>
    </source>
</evidence>
<evidence type="ECO:0000256" key="7">
    <source>
        <dbReference type="SAM" id="MobiDB-lite"/>
    </source>
</evidence>
<feature type="region of interest" description="Disordered" evidence="7">
    <location>
        <begin position="63"/>
        <end position="107"/>
    </location>
</feature>
<evidence type="ECO:0000256" key="6">
    <source>
        <dbReference type="ARBA" id="ARBA00048348"/>
    </source>
</evidence>
<dbReference type="GO" id="GO:0008270">
    <property type="term" value="F:zinc ion binding"/>
    <property type="evidence" value="ECO:0007669"/>
    <property type="project" value="InterPro"/>
</dbReference>
<evidence type="ECO:0000256" key="3">
    <source>
        <dbReference type="ARBA" id="ARBA00022723"/>
    </source>
</evidence>
<feature type="compositionally biased region" description="Basic and acidic residues" evidence="7">
    <location>
        <begin position="66"/>
        <end position="75"/>
    </location>
</feature>
<dbReference type="Gene3D" id="3.10.200.10">
    <property type="entry name" value="Alpha carbonic anhydrase"/>
    <property type="match status" value="2"/>
</dbReference>
<dbReference type="InterPro" id="IPR001148">
    <property type="entry name" value="CA_dom"/>
</dbReference>
<proteinExistence type="inferred from homology"/>
<organism evidence="9 10">
    <name type="scientific">Romanomermis culicivorax</name>
    <name type="common">Nematode worm</name>
    <dbReference type="NCBI Taxonomy" id="13658"/>
    <lineage>
        <taxon>Eukaryota</taxon>
        <taxon>Metazoa</taxon>
        <taxon>Ecdysozoa</taxon>
        <taxon>Nematoda</taxon>
        <taxon>Enoplea</taxon>
        <taxon>Dorylaimia</taxon>
        <taxon>Mermithida</taxon>
        <taxon>Mermithoidea</taxon>
        <taxon>Mermithidae</taxon>
        <taxon>Romanomermis</taxon>
    </lineage>
</organism>
<reference evidence="10" key="1">
    <citation type="submission" date="2022-11" db="UniProtKB">
        <authorList>
            <consortium name="WormBaseParasite"/>
        </authorList>
    </citation>
    <scope>IDENTIFICATION</scope>
</reference>
<keyword evidence="9" id="KW-1185">Reference proteome</keyword>
<evidence type="ECO:0000256" key="2">
    <source>
        <dbReference type="ARBA" id="ARBA00012925"/>
    </source>
</evidence>
<feature type="compositionally biased region" description="Basic and acidic residues" evidence="7">
    <location>
        <begin position="90"/>
        <end position="101"/>
    </location>
</feature>
<dbReference type="GO" id="GO:0004089">
    <property type="term" value="F:carbonate dehydratase activity"/>
    <property type="evidence" value="ECO:0007669"/>
    <property type="project" value="UniProtKB-EC"/>
</dbReference>
<dbReference type="PANTHER" id="PTHR18952">
    <property type="entry name" value="CARBONIC ANHYDRASE"/>
    <property type="match status" value="1"/>
</dbReference>
<dbReference type="PROSITE" id="PS51144">
    <property type="entry name" value="ALPHA_CA_2"/>
    <property type="match status" value="1"/>
</dbReference>
<dbReference type="SMART" id="SM01057">
    <property type="entry name" value="Carb_anhydrase"/>
    <property type="match status" value="1"/>
</dbReference>
<evidence type="ECO:0000313" key="9">
    <source>
        <dbReference type="Proteomes" id="UP000887565"/>
    </source>
</evidence>
<feature type="domain" description="Alpha-carbonic anhydrase" evidence="8">
    <location>
        <begin position="73"/>
        <end position="311"/>
    </location>
</feature>
<comment type="catalytic activity">
    <reaction evidence="6">
        <text>hydrogencarbonate + H(+) = CO2 + H2O</text>
        <dbReference type="Rhea" id="RHEA:10748"/>
        <dbReference type="ChEBI" id="CHEBI:15377"/>
        <dbReference type="ChEBI" id="CHEBI:15378"/>
        <dbReference type="ChEBI" id="CHEBI:16526"/>
        <dbReference type="ChEBI" id="CHEBI:17544"/>
        <dbReference type="EC" id="4.2.1.1"/>
    </reaction>
</comment>
<protein>
    <recommendedName>
        <fullName evidence="2">carbonic anhydrase</fullName>
        <ecNumber evidence="2">4.2.1.1</ecNumber>
    </recommendedName>
</protein>
<evidence type="ECO:0000256" key="1">
    <source>
        <dbReference type="ARBA" id="ARBA00010718"/>
    </source>
</evidence>
<keyword evidence="5" id="KW-0456">Lyase</keyword>
<dbReference type="InterPro" id="IPR023561">
    <property type="entry name" value="Carbonic_anhydrase_a-class"/>
</dbReference>
<accession>A0A915K2S5</accession>
<comment type="similarity">
    <text evidence="1">Belongs to the alpha-carbonic anhydrase family.</text>
</comment>
<dbReference type="PANTHER" id="PTHR18952:SF265">
    <property type="entry name" value="CARBONIC ANHYDRASE"/>
    <property type="match status" value="1"/>
</dbReference>
<evidence type="ECO:0000313" key="10">
    <source>
        <dbReference type="WBParaSite" id="nRc.2.0.1.t32133-RA"/>
    </source>
</evidence>
<sequence>SNRQIVFESPIKINVPITRQSEYFIRSKDVNGKSAPFDDVALLQEGAMTNRCVRPILQTKTVEVSGSKDDERQQQKYEGIPALAWPSSPGDEKSSSNRTKSDIVNMSGKSFSEDRSLSFNLKKKGDYIDDNLLHQLTDAIEMVELQVTGEDGLALVTTSPNGREEYFVKNRGIYVPLDDRIQVSLDNTKSPPTVGQGPLQQNKYDFVQAHFHWGRNAEVGSEHTIEGQHFSAEVRTIVIFHSSTKLKSPLVLRDLLPHDISNFFSYNGSLTTPPCSEVVNWIVFTYPVPIGTNQALIIEPIENYGMEDELI</sequence>
<dbReference type="EC" id="4.2.1.1" evidence="2"/>
<dbReference type="AlphaFoldDB" id="A0A915K2S5"/>
<dbReference type="Pfam" id="PF00194">
    <property type="entry name" value="Carb_anhydrase"/>
    <property type="match status" value="2"/>
</dbReference>